<evidence type="ECO:0000313" key="5">
    <source>
        <dbReference type="EMBL" id="MBE9405084.1"/>
    </source>
</evidence>
<evidence type="ECO:0000256" key="1">
    <source>
        <dbReference type="ARBA" id="ARBA00010923"/>
    </source>
</evidence>
<evidence type="ECO:0000256" key="2">
    <source>
        <dbReference type="ARBA" id="ARBA00022747"/>
    </source>
</evidence>
<dbReference type="GO" id="GO:0004519">
    <property type="term" value="F:endonuclease activity"/>
    <property type="evidence" value="ECO:0007669"/>
    <property type="project" value="UniProtKB-KW"/>
</dbReference>
<proteinExistence type="inferred from homology"/>
<protein>
    <submittedName>
        <fullName evidence="5">Restriction endonuclease subunit S</fullName>
    </submittedName>
</protein>
<keyword evidence="2" id="KW-0680">Restriction system</keyword>
<name>A0ABR9W3R3_9MICO</name>
<comment type="similarity">
    <text evidence="1">Belongs to the type-I restriction system S methylase family.</text>
</comment>
<keyword evidence="5" id="KW-0255">Endonuclease</keyword>
<keyword evidence="3" id="KW-0238">DNA-binding</keyword>
<keyword evidence="6" id="KW-1185">Reference proteome</keyword>
<organism evidence="5 6">
    <name type="scientific">Brachybacterium epidermidis</name>
    <dbReference type="NCBI Taxonomy" id="2781983"/>
    <lineage>
        <taxon>Bacteria</taxon>
        <taxon>Bacillati</taxon>
        <taxon>Actinomycetota</taxon>
        <taxon>Actinomycetes</taxon>
        <taxon>Micrococcales</taxon>
        <taxon>Dermabacteraceae</taxon>
        <taxon>Brachybacterium</taxon>
    </lineage>
</organism>
<dbReference type="InterPro" id="IPR044946">
    <property type="entry name" value="Restrct_endonuc_typeI_TRD_sf"/>
</dbReference>
<reference evidence="5 6" key="1">
    <citation type="submission" date="2020-10" db="EMBL/GenBank/DDBJ databases">
        <title>Draft genome and description of Brachybacterium epidermidis sp nov.</title>
        <authorList>
            <person name="Boxberger M."/>
            <person name="La Scola B."/>
        </authorList>
    </citation>
    <scope>NUCLEOTIDE SEQUENCE [LARGE SCALE GENOMIC DNA]</scope>
    <source>
        <strain evidence="5 6">Marseille-Q2903</strain>
    </source>
</reference>
<dbReference type="PANTHER" id="PTHR30408:SF13">
    <property type="entry name" value="TYPE I RESTRICTION ENZYME HINDI SPECIFICITY SUBUNIT"/>
    <property type="match status" value="1"/>
</dbReference>
<accession>A0ABR9W3R3</accession>
<gene>
    <name evidence="5" type="ORF">IOE58_13140</name>
</gene>
<dbReference type="PANTHER" id="PTHR30408">
    <property type="entry name" value="TYPE-1 RESTRICTION ENZYME ECOKI SPECIFICITY PROTEIN"/>
    <property type="match status" value="1"/>
</dbReference>
<keyword evidence="5" id="KW-0540">Nuclease</keyword>
<dbReference type="Pfam" id="PF01420">
    <property type="entry name" value="Methylase_S"/>
    <property type="match status" value="1"/>
</dbReference>
<evidence type="ECO:0000313" key="6">
    <source>
        <dbReference type="Proteomes" id="UP000644727"/>
    </source>
</evidence>
<dbReference type="InterPro" id="IPR052021">
    <property type="entry name" value="Type-I_RS_S_subunit"/>
</dbReference>
<dbReference type="SUPFAM" id="SSF116734">
    <property type="entry name" value="DNA methylase specificity domain"/>
    <property type="match status" value="2"/>
</dbReference>
<sequence length="401" mass="43882">MTAVNPGRLNGVSPDEVIRYVDISSVSWDGGIDVRSLAAMPFGQAPGRARRPINEKDVVVSTVRPRLRAMGQVPPSLAGQVASTGLCVLRPHDPQVILPDYVWQVVRHQPFTDWLVERETGSNYPAVRSSDIEAYRFLLPPIEEQRRIVDLMSHVDDLIALNEFEVSKQHALRSVVLEDGLADAEDGQTRLGDLTASVIGGTWGSPPGEREVEVVSFGTKAFIGEVQYLDPSSGASRSLSATQYAKRELLSGDVVLEVSGGSPTQLVGRTLLVREDLPGVVPSSFMRRIRVNREQALPRYFHLLTQWLYQSGAVEALQPNTTSIRNLKVPLYLDLPVPSLPLHLQADLVERIDAMDDAIESSVSDLTALRSSRTSLLATLLSGEHSIPSSYDEFISDEGAA</sequence>
<dbReference type="InterPro" id="IPR000055">
    <property type="entry name" value="Restrct_endonuc_typeI_TRD"/>
</dbReference>
<evidence type="ECO:0000259" key="4">
    <source>
        <dbReference type="Pfam" id="PF01420"/>
    </source>
</evidence>
<evidence type="ECO:0000256" key="3">
    <source>
        <dbReference type="ARBA" id="ARBA00023125"/>
    </source>
</evidence>
<comment type="caution">
    <text evidence="5">The sequence shown here is derived from an EMBL/GenBank/DDBJ whole genome shotgun (WGS) entry which is preliminary data.</text>
</comment>
<feature type="domain" description="Type I restriction modification DNA specificity" evidence="4">
    <location>
        <begin position="80"/>
        <end position="163"/>
    </location>
</feature>
<dbReference type="EMBL" id="JADEYR010000020">
    <property type="protein sequence ID" value="MBE9405084.1"/>
    <property type="molecule type" value="Genomic_DNA"/>
</dbReference>
<dbReference type="Gene3D" id="3.90.220.20">
    <property type="entry name" value="DNA methylase specificity domains"/>
    <property type="match status" value="2"/>
</dbReference>
<dbReference type="Proteomes" id="UP000644727">
    <property type="component" value="Unassembled WGS sequence"/>
</dbReference>
<keyword evidence="5" id="KW-0378">Hydrolase</keyword>